<organism evidence="1 2">
    <name type="scientific">Novipirellula artificiosorum</name>
    <dbReference type="NCBI Taxonomy" id="2528016"/>
    <lineage>
        <taxon>Bacteria</taxon>
        <taxon>Pseudomonadati</taxon>
        <taxon>Planctomycetota</taxon>
        <taxon>Planctomycetia</taxon>
        <taxon>Pirellulales</taxon>
        <taxon>Pirellulaceae</taxon>
        <taxon>Novipirellula</taxon>
    </lineage>
</organism>
<protein>
    <submittedName>
        <fullName evidence="1">Uncharacterized protein</fullName>
    </submittedName>
</protein>
<keyword evidence="2" id="KW-1185">Reference proteome</keyword>
<reference evidence="1 2" key="1">
    <citation type="submission" date="2019-02" db="EMBL/GenBank/DDBJ databases">
        <title>Deep-cultivation of Planctomycetes and their phenomic and genomic characterization uncovers novel biology.</title>
        <authorList>
            <person name="Wiegand S."/>
            <person name="Jogler M."/>
            <person name="Boedeker C."/>
            <person name="Pinto D."/>
            <person name="Vollmers J."/>
            <person name="Rivas-Marin E."/>
            <person name="Kohn T."/>
            <person name="Peeters S.H."/>
            <person name="Heuer A."/>
            <person name="Rast P."/>
            <person name="Oberbeckmann S."/>
            <person name="Bunk B."/>
            <person name="Jeske O."/>
            <person name="Meyerdierks A."/>
            <person name="Storesund J.E."/>
            <person name="Kallscheuer N."/>
            <person name="Luecker S."/>
            <person name="Lage O.M."/>
            <person name="Pohl T."/>
            <person name="Merkel B.J."/>
            <person name="Hornburger P."/>
            <person name="Mueller R.-W."/>
            <person name="Bruemmer F."/>
            <person name="Labrenz M."/>
            <person name="Spormann A.M."/>
            <person name="Op Den Camp H."/>
            <person name="Overmann J."/>
            <person name="Amann R."/>
            <person name="Jetten M.S.M."/>
            <person name="Mascher T."/>
            <person name="Medema M.H."/>
            <person name="Devos D.P."/>
            <person name="Kaster A.-K."/>
            <person name="Ovreas L."/>
            <person name="Rohde M."/>
            <person name="Galperin M.Y."/>
            <person name="Jogler C."/>
        </authorList>
    </citation>
    <scope>NUCLEOTIDE SEQUENCE [LARGE SCALE GENOMIC DNA]</scope>
    <source>
        <strain evidence="1 2">Poly41</strain>
    </source>
</reference>
<evidence type="ECO:0000313" key="1">
    <source>
        <dbReference type="EMBL" id="TWU38245.1"/>
    </source>
</evidence>
<sequence>MNLQVSVIDEFGKVEVNSTFYTGWPIDVTWTLQTGEVAELRLITELLACFFTLRAPSGKNDCQLNCKRSFF</sequence>
<dbReference type="EMBL" id="SJPV01000004">
    <property type="protein sequence ID" value="TWU38245.1"/>
    <property type="molecule type" value="Genomic_DNA"/>
</dbReference>
<dbReference type="Proteomes" id="UP000319143">
    <property type="component" value="Unassembled WGS sequence"/>
</dbReference>
<accession>A0A5C6DPU0</accession>
<proteinExistence type="predicted"/>
<dbReference type="AlphaFoldDB" id="A0A5C6DPU0"/>
<evidence type="ECO:0000313" key="2">
    <source>
        <dbReference type="Proteomes" id="UP000319143"/>
    </source>
</evidence>
<gene>
    <name evidence="1" type="ORF">Poly41_27210</name>
</gene>
<comment type="caution">
    <text evidence="1">The sequence shown here is derived from an EMBL/GenBank/DDBJ whole genome shotgun (WGS) entry which is preliminary data.</text>
</comment>
<name>A0A5C6DPU0_9BACT</name>